<name>A0A917UIC1_9ACTN</name>
<evidence type="ECO:0000256" key="1">
    <source>
        <dbReference type="SAM" id="Phobius"/>
    </source>
</evidence>
<dbReference type="AlphaFoldDB" id="A0A917UIC1"/>
<feature type="transmembrane region" description="Helical" evidence="1">
    <location>
        <begin position="194"/>
        <end position="213"/>
    </location>
</feature>
<reference evidence="2" key="2">
    <citation type="submission" date="2020-09" db="EMBL/GenBank/DDBJ databases">
        <authorList>
            <person name="Sun Q."/>
            <person name="Ohkuma M."/>
        </authorList>
    </citation>
    <scope>NUCLEOTIDE SEQUENCE</scope>
    <source>
        <strain evidence="2">JCM 19831</strain>
    </source>
</reference>
<protein>
    <submittedName>
        <fullName evidence="2">Uncharacterized protein</fullName>
    </submittedName>
</protein>
<feature type="transmembrane region" description="Helical" evidence="1">
    <location>
        <begin position="117"/>
        <end position="137"/>
    </location>
</feature>
<feature type="transmembrane region" description="Helical" evidence="1">
    <location>
        <begin position="143"/>
        <end position="166"/>
    </location>
</feature>
<keyword evidence="1" id="KW-1133">Transmembrane helix</keyword>
<feature type="transmembrane region" description="Helical" evidence="1">
    <location>
        <begin position="171"/>
        <end position="188"/>
    </location>
</feature>
<proteinExistence type="predicted"/>
<dbReference type="EMBL" id="BMPI01000118">
    <property type="protein sequence ID" value="GGM88315.1"/>
    <property type="molecule type" value="Genomic_DNA"/>
</dbReference>
<feature type="transmembrane region" description="Helical" evidence="1">
    <location>
        <begin position="42"/>
        <end position="63"/>
    </location>
</feature>
<reference evidence="2" key="1">
    <citation type="journal article" date="2014" name="Int. J. Syst. Evol. Microbiol.">
        <title>Complete genome sequence of Corynebacterium casei LMG S-19264T (=DSM 44701T), isolated from a smear-ripened cheese.</title>
        <authorList>
            <consortium name="US DOE Joint Genome Institute (JGI-PGF)"/>
            <person name="Walter F."/>
            <person name="Albersmeier A."/>
            <person name="Kalinowski J."/>
            <person name="Ruckert C."/>
        </authorList>
    </citation>
    <scope>NUCLEOTIDE SEQUENCE</scope>
    <source>
        <strain evidence="2">JCM 19831</strain>
    </source>
</reference>
<feature type="transmembrane region" description="Helical" evidence="1">
    <location>
        <begin position="75"/>
        <end position="96"/>
    </location>
</feature>
<keyword evidence="3" id="KW-1185">Reference proteome</keyword>
<organism evidence="2 3">
    <name type="scientific">Dactylosporangium sucinum</name>
    <dbReference type="NCBI Taxonomy" id="1424081"/>
    <lineage>
        <taxon>Bacteria</taxon>
        <taxon>Bacillati</taxon>
        <taxon>Actinomycetota</taxon>
        <taxon>Actinomycetes</taxon>
        <taxon>Micromonosporales</taxon>
        <taxon>Micromonosporaceae</taxon>
        <taxon>Dactylosporangium</taxon>
    </lineage>
</organism>
<keyword evidence="1" id="KW-0812">Transmembrane</keyword>
<gene>
    <name evidence="2" type="ORF">GCM10007977_107900</name>
</gene>
<evidence type="ECO:0000313" key="2">
    <source>
        <dbReference type="EMBL" id="GGM88315.1"/>
    </source>
</evidence>
<accession>A0A917UIC1</accession>
<comment type="caution">
    <text evidence="2">The sequence shown here is derived from an EMBL/GenBank/DDBJ whole genome shotgun (WGS) entry which is preliminary data.</text>
</comment>
<keyword evidence="1" id="KW-0472">Membrane</keyword>
<evidence type="ECO:0000313" key="3">
    <source>
        <dbReference type="Proteomes" id="UP000642070"/>
    </source>
</evidence>
<dbReference type="Proteomes" id="UP000642070">
    <property type="component" value="Unassembled WGS sequence"/>
</dbReference>
<sequence>MRRKVVYVNEDDDAPPESPAESLAMISRERDAVSRSMRLNPLAYYLPWGFAWLIGFGLLFLRYGPHGRVYVPMPGWLPLVVLVTLLAGAAISTIAMSAAKGRHVHGRSSWQGAAYGWTWFLAFSGVGSTLGRFTAYLPESERGLLWASVSVGVTAIMYLAGSAIWLSREMFVLGAWVTVVNIAGVAAGPGWHSLLVALGGGGGLILFGLAMWVRGRRR</sequence>